<dbReference type="PANTHER" id="PTHR30441">
    <property type="entry name" value="DUF748 DOMAIN-CONTAINING PROTEIN"/>
    <property type="match status" value="1"/>
</dbReference>
<dbReference type="Proteomes" id="UP000518288">
    <property type="component" value="Unassembled WGS sequence"/>
</dbReference>
<evidence type="ECO:0000313" key="3">
    <source>
        <dbReference type="Proteomes" id="UP000518288"/>
    </source>
</evidence>
<evidence type="ECO:0000259" key="1">
    <source>
        <dbReference type="Pfam" id="PF05170"/>
    </source>
</evidence>
<sequence>MTPRWRPGRPLLGGLGLLALLCIGFAWGERAGWPWLAQPLARVLSDRLGRTVQFGADGSDRLQLHLLGGVRLQADRLQVAPPAWAASRPPTLDAQTVQLDLRYRDLLTGWRGGALVVQRLQADRLALDLLRDQDGRATWQTGQGAPDTDVPPPPVQVRTLAVQNGTAQLQDDARQLTLALDFSLAQGAAGPGIQASATGRLRQEAITAALRTQGPLPWVSGPDPVETGLTFNLQVGQAALAFDGRAGSLSTLEGLRGTFGVGGLSLAPVGRALDLTLPASHPFAAAGSVAHHANRWDLDIVLATVGRSSVHGQVHHDTVGGRGRVTGSLVSPLFQLRDLAPAIGAAPAGTPAPAGRRHRTLPDRPFDLAALRAMDADVQLSVARLDLGTPALQAVQALDTRLRLDAGVLVLDALTARLADGRVTGRLQLDGRQTPARWDTTLRVHGLRLEHWVRAVNRPGQPPYASGQLGMTLQVAGRGRSTAELLATANGRAVLLWTRGAISHLLVEAAGLDLAQGLGVLLVGDDVLPVTCGAADLRIHDGRLTPTILMVDTRDSTLWVEGQASFASETLALTARVHPKDFSPLSLRSPLRVEGTFAAPRVQLERGALLGRLGPAALLALVTPLAGLLPLLDTGGDSGAPAVAGCTRLMRGQVGPVALGATRQR</sequence>
<protein>
    <submittedName>
        <fullName evidence="2">Uncharacterized protein involved in outer membrane biogenesis</fullName>
    </submittedName>
</protein>
<dbReference type="InterPro" id="IPR007844">
    <property type="entry name" value="AsmA"/>
</dbReference>
<dbReference type="InterPro" id="IPR052894">
    <property type="entry name" value="AsmA-related"/>
</dbReference>
<organism evidence="2 3">
    <name type="scientific">Sphaerotilus montanus</name>
    <dbReference type="NCBI Taxonomy" id="522889"/>
    <lineage>
        <taxon>Bacteria</taxon>
        <taxon>Pseudomonadati</taxon>
        <taxon>Pseudomonadota</taxon>
        <taxon>Betaproteobacteria</taxon>
        <taxon>Burkholderiales</taxon>
        <taxon>Sphaerotilaceae</taxon>
        <taxon>Sphaerotilus</taxon>
    </lineage>
</organism>
<dbReference type="Pfam" id="PF05170">
    <property type="entry name" value="AsmA"/>
    <property type="match status" value="1"/>
</dbReference>
<dbReference type="PANTHER" id="PTHR30441:SF9">
    <property type="entry name" value="ASMA FAMILY PROTEIN YHJG"/>
    <property type="match status" value="1"/>
</dbReference>
<dbReference type="AlphaFoldDB" id="A0A7Y9UBD3"/>
<dbReference type="GO" id="GO:0005886">
    <property type="term" value="C:plasma membrane"/>
    <property type="evidence" value="ECO:0007669"/>
    <property type="project" value="TreeGrafter"/>
</dbReference>
<feature type="domain" description="AsmA" evidence="1">
    <location>
        <begin position="308"/>
        <end position="548"/>
    </location>
</feature>
<comment type="caution">
    <text evidence="2">The sequence shown here is derived from an EMBL/GenBank/DDBJ whole genome shotgun (WGS) entry which is preliminary data.</text>
</comment>
<gene>
    <name evidence="2" type="ORF">BDD16_001385</name>
</gene>
<name>A0A7Y9UBD3_9BURK</name>
<keyword evidence="3" id="KW-1185">Reference proteome</keyword>
<accession>A0A7Y9UBD3</accession>
<proteinExistence type="predicted"/>
<dbReference type="GO" id="GO:0090313">
    <property type="term" value="P:regulation of protein targeting to membrane"/>
    <property type="evidence" value="ECO:0007669"/>
    <property type="project" value="TreeGrafter"/>
</dbReference>
<evidence type="ECO:0000313" key="2">
    <source>
        <dbReference type="EMBL" id="NYG32399.1"/>
    </source>
</evidence>
<dbReference type="EMBL" id="JACCFH010000001">
    <property type="protein sequence ID" value="NYG32399.1"/>
    <property type="molecule type" value="Genomic_DNA"/>
</dbReference>
<reference evidence="2 3" key="1">
    <citation type="submission" date="2020-07" db="EMBL/GenBank/DDBJ databases">
        <title>Genomic Encyclopedia of Archaeal and Bacterial Type Strains, Phase II (KMG-II): from individual species to whole genera.</title>
        <authorList>
            <person name="Goeker M."/>
        </authorList>
    </citation>
    <scope>NUCLEOTIDE SEQUENCE [LARGE SCALE GENOMIC DNA]</scope>
    <source>
        <strain evidence="2 3">DSM 21226</strain>
    </source>
</reference>
<dbReference type="RefSeq" id="WP_179633295.1">
    <property type="nucleotide sequence ID" value="NZ_JACCFH010000001.1"/>
</dbReference>